<evidence type="ECO:0000313" key="3">
    <source>
        <dbReference type="EMBL" id="EPB76804.1"/>
    </source>
</evidence>
<evidence type="ECO:0000313" key="4">
    <source>
        <dbReference type="Proteomes" id="UP000054495"/>
    </source>
</evidence>
<sequence length="120" mass="13251">MKLEPGCIAMLLRNLDVSAQLCNGTRLVFPIRLSFYIAINKSLVQTFDKYRSTTSIGQADALSRLIASQPRIDEDRVIAAISVDADIQHVFINTGRVCSKRRRSSSQGARLQRGSDITGP</sequence>
<feature type="region of interest" description="Disordered" evidence="1">
    <location>
        <begin position="100"/>
        <end position="120"/>
    </location>
</feature>
<protein>
    <recommendedName>
        <fullName evidence="2">DNA helicase Pif1-like 2B domain-containing protein</fullName>
    </recommendedName>
</protein>
<feature type="domain" description="DNA helicase Pif1-like 2B" evidence="2">
    <location>
        <begin position="2"/>
        <end position="28"/>
    </location>
</feature>
<organism evidence="3 4">
    <name type="scientific">Ancylostoma ceylanicum</name>
    <dbReference type="NCBI Taxonomy" id="53326"/>
    <lineage>
        <taxon>Eukaryota</taxon>
        <taxon>Metazoa</taxon>
        <taxon>Ecdysozoa</taxon>
        <taxon>Nematoda</taxon>
        <taxon>Chromadorea</taxon>
        <taxon>Rhabditida</taxon>
        <taxon>Rhabditina</taxon>
        <taxon>Rhabditomorpha</taxon>
        <taxon>Strongyloidea</taxon>
        <taxon>Ancylostomatidae</taxon>
        <taxon>Ancylostomatinae</taxon>
        <taxon>Ancylostoma</taxon>
    </lineage>
</organism>
<name>A0A0D6LYC0_9BILA</name>
<dbReference type="Proteomes" id="UP000054495">
    <property type="component" value="Unassembled WGS sequence"/>
</dbReference>
<dbReference type="AlphaFoldDB" id="A0A0D6LYC0"/>
<gene>
    <name evidence="3" type="ORF">ANCCEY_04086</name>
</gene>
<reference evidence="3 4" key="1">
    <citation type="submission" date="2013-05" db="EMBL/GenBank/DDBJ databases">
        <title>Draft genome of the parasitic nematode Anyclostoma ceylanicum.</title>
        <authorList>
            <person name="Mitreva M."/>
        </authorList>
    </citation>
    <scope>NUCLEOTIDE SEQUENCE [LARGE SCALE GENOMIC DNA]</scope>
</reference>
<dbReference type="InterPro" id="IPR049163">
    <property type="entry name" value="Pif1-like_2B_dom"/>
</dbReference>
<proteinExistence type="predicted"/>
<evidence type="ECO:0000259" key="2">
    <source>
        <dbReference type="Pfam" id="PF21530"/>
    </source>
</evidence>
<dbReference type="EMBL" id="KE124853">
    <property type="protein sequence ID" value="EPB76804.1"/>
    <property type="molecule type" value="Genomic_DNA"/>
</dbReference>
<evidence type="ECO:0000256" key="1">
    <source>
        <dbReference type="SAM" id="MobiDB-lite"/>
    </source>
</evidence>
<accession>A0A0D6LYC0</accession>
<keyword evidence="4" id="KW-1185">Reference proteome</keyword>
<dbReference type="Pfam" id="PF21530">
    <property type="entry name" value="Pif1_2B_dom"/>
    <property type="match status" value="1"/>
</dbReference>